<dbReference type="InterPro" id="IPR050469">
    <property type="entry name" value="Diguanylate_Cyclase"/>
</dbReference>
<dbReference type="CDD" id="cd01949">
    <property type="entry name" value="GGDEF"/>
    <property type="match status" value="1"/>
</dbReference>
<sequence>MTVPQGRHMADEEAINRCLQLTFPPVMVQLVQALVAPFPEFSTIARILAMDPMLAAAVLNLVNSPYYGLGTKVSDLQRAATVLGTREILKLALSLSFQKRVSSELKRPQQAMYQDWRLVVWSSIAAEQIALRVQPDTAHLAYLASLLKDLALFMHLCSADEDPVLRGKACITSLERDQLALENTCWGADHAAMARNIIHRWGLPEAIADAIASHHDLNGVAHHTPLTQAVILGTQWADLLHGQATHPALIIQFEMLLRSRLSLDEQGLENLREACAQRFKSMLAQLAIQDRPAGARLYEQSLETLQSFYFLGAELSHVAGGLPSLAATLGRQLRWYWNVQRWEVALRVPGSEEYMLFSGDETTPALRQAGPAPFARLPWQTGQERVPLSASGIDWGQLRLPKDALAPARKSALLVYCHFMAMALENYYHQQAVLEAKADTLDALPLGVARLDRQGLLVEANRRFLDYVGRDELPPRTPVRPLLSESLGLDFGPEWQTFTDQGGPAFISRLFCPTDAAGKRMGAPCAYVSLHRRRDASHDDVLLLIEDVTEISDVDVQNLRQRDFLERLLDSMQEIVLTMDHTGQISWASRRCAGLRGKNLFASSRPSATFTDTWDAAYLSGASPAAPVEAVLELGDGNMGLFELIFSALDAREHEGPAFLMVGRDLTSIRRLEEKVKQQAMYDGLTGLFNHSQFHMILEREMERSRRTNRQLGLIFFDLDRFKAINDTYGHQAGDTVLRRVAAGISAVVRKGMDFPCRYGGDEFAVVVTEVTPEIMEGLARRIREGVVTSCKGAVDMSMGLALLTPSDTGESLVQRADRASYSSKKLEGVKVRWAE</sequence>
<dbReference type="PROSITE" id="PS51833">
    <property type="entry name" value="HDOD"/>
    <property type="match status" value="1"/>
</dbReference>
<dbReference type="InterPro" id="IPR043128">
    <property type="entry name" value="Rev_trsase/Diguanyl_cyclase"/>
</dbReference>
<dbReference type="InterPro" id="IPR000014">
    <property type="entry name" value="PAS"/>
</dbReference>
<evidence type="ECO:0000313" key="5">
    <source>
        <dbReference type="EMBL" id="MBG3876359.1"/>
    </source>
</evidence>
<evidence type="ECO:0000259" key="4">
    <source>
        <dbReference type="PROSITE" id="PS51833"/>
    </source>
</evidence>
<dbReference type="EC" id="2.7.7.65" evidence="1"/>
<dbReference type="RefSeq" id="WP_196608522.1">
    <property type="nucleotide sequence ID" value="NZ_VRYY01000107.1"/>
</dbReference>
<dbReference type="Gene3D" id="3.30.70.270">
    <property type="match status" value="1"/>
</dbReference>
<protein>
    <recommendedName>
        <fullName evidence="1">diguanylate cyclase</fullName>
        <ecNumber evidence="1">2.7.7.65</ecNumber>
    </recommendedName>
</protein>
<dbReference type="InterPro" id="IPR029787">
    <property type="entry name" value="Nucleotide_cyclase"/>
</dbReference>
<dbReference type="Proteomes" id="UP001194469">
    <property type="component" value="Unassembled WGS sequence"/>
</dbReference>
<dbReference type="Pfam" id="PF08668">
    <property type="entry name" value="HDOD"/>
    <property type="match status" value="1"/>
</dbReference>
<dbReference type="SMART" id="SM00267">
    <property type="entry name" value="GGDEF"/>
    <property type="match status" value="1"/>
</dbReference>
<keyword evidence="6" id="KW-1185">Reference proteome</keyword>
<gene>
    <name evidence="5" type="ORF">FVW20_04790</name>
</gene>
<evidence type="ECO:0000256" key="1">
    <source>
        <dbReference type="ARBA" id="ARBA00012528"/>
    </source>
</evidence>
<dbReference type="InterPro" id="IPR000160">
    <property type="entry name" value="GGDEF_dom"/>
</dbReference>
<comment type="catalytic activity">
    <reaction evidence="2">
        <text>2 GTP = 3',3'-c-di-GMP + 2 diphosphate</text>
        <dbReference type="Rhea" id="RHEA:24898"/>
        <dbReference type="ChEBI" id="CHEBI:33019"/>
        <dbReference type="ChEBI" id="CHEBI:37565"/>
        <dbReference type="ChEBI" id="CHEBI:58805"/>
        <dbReference type="EC" id="2.7.7.65"/>
    </reaction>
</comment>
<dbReference type="NCBIfam" id="TIGR00254">
    <property type="entry name" value="GGDEF"/>
    <property type="match status" value="1"/>
</dbReference>
<feature type="domain" description="HDOD" evidence="4">
    <location>
        <begin position="20"/>
        <end position="217"/>
    </location>
</feature>
<dbReference type="Pfam" id="PF00990">
    <property type="entry name" value="GGDEF"/>
    <property type="match status" value="1"/>
</dbReference>
<comment type="caution">
    <text evidence="5">The sequence shown here is derived from an EMBL/GenBank/DDBJ whole genome shotgun (WGS) entry which is preliminary data.</text>
</comment>
<dbReference type="SUPFAM" id="SSF109604">
    <property type="entry name" value="HD-domain/PDEase-like"/>
    <property type="match status" value="1"/>
</dbReference>
<dbReference type="InterPro" id="IPR013976">
    <property type="entry name" value="HDOD"/>
</dbReference>
<dbReference type="EMBL" id="VRYY01000107">
    <property type="protein sequence ID" value="MBG3876359.1"/>
    <property type="molecule type" value="Genomic_DNA"/>
</dbReference>
<feature type="domain" description="GGDEF" evidence="3">
    <location>
        <begin position="710"/>
        <end position="836"/>
    </location>
</feature>
<evidence type="ECO:0000256" key="2">
    <source>
        <dbReference type="ARBA" id="ARBA00034247"/>
    </source>
</evidence>
<dbReference type="Pfam" id="PF13188">
    <property type="entry name" value="PAS_8"/>
    <property type="match status" value="1"/>
</dbReference>
<dbReference type="Gene3D" id="1.10.3210.10">
    <property type="entry name" value="Hypothetical protein af1432"/>
    <property type="match status" value="1"/>
</dbReference>
<dbReference type="PANTHER" id="PTHR45138">
    <property type="entry name" value="REGULATORY COMPONENTS OF SENSORY TRANSDUCTION SYSTEM"/>
    <property type="match status" value="1"/>
</dbReference>
<accession>A0ABS0J1S7</accession>
<evidence type="ECO:0000259" key="3">
    <source>
        <dbReference type="PROSITE" id="PS50887"/>
    </source>
</evidence>
<dbReference type="PROSITE" id="PS50887">
    <property type="entry name" value="GGDEF"/>
    <property type="match status" value="1"/>
</dbReference>
<proteinExistence type="predicted"/>
<organism evidence="5 6">
    <name type="scientific">Nitratidesulfovibrio oxamicus</name>
    <dbReference type="NCBI Taxonomy" id="32016"/>
    <lineage>
        <taxon>Bacteria</taxon>
        <taxon>Pseudomonadati</taxon>
        <taxon>Thermodesulfobacteriota</taxon>
        <taxon>Desulfovibrionia</taxon>
        <taxon>Desulfovibrionales</taxon>
        <taxon>Desulfovibrionaceae</taxon>
        <taxon>Nitratidesulfovibrio</taxon>
    </lineage>
</organism>
<dbReference type="SUPFAM" id="SSF55073">
    <property type="entry name" value="Nucleotide cyclase"/>
    <property type="match status" value="1"/>
</dbReference>
<name>A0ABS0J1S7_9BACT</name>
<reference evidence="5 6" key="1">
    <citation type="submission" date="2019-08" db="EMBL/GenBank/DDBJ databases">
        <authorList>
            <person name="Luo N."/>
        </authorList>
    </citation>
    <scope>NUCLEOTIDE SEQUENCE [LARGE SCALE GENOMIC DNA]</scope>
    <source>
        <strain evidence="5 6">NCIMB 9442</strain>
    </source>
</reference>
<dbReference type="PANTHER" id="PTHR45138:SF9">
    <property type="entry name" value="DIGUANYLATE CYCLASE DGCM-RELATED"/>
    <property type="match status" value="1"/>
</dbReference>
<evidence type="ECO:0000313" key="6">
    <source>
        <dbReference type="Proteomes" id="UP001194469"/>
    </source>
</evidence>